<sequence length="127" mass="14191">MMAKTLEQHQFDDDDSEIDDATLEALLNMPKTNGHLEFLSLTLFIEQFEQFESEFAAYNGQLLGYPMALSTKLAFLSVAKHAHASEDQGNVLLPSVLGQLDSHVLSFVFQLAGEAHVRAIRLNRCHT</sequence>
<gene>
    <name evidence="1" type="ORF">Poli38472_013730</name>
</gene>
<dbReference type="Proteomes" id="UP000794436">
    <property type="component" value="Unassembled WGS sequence"/>
</dbReference>
<proteinExistence type="predicted"/>
<dbReference type="OrthoDB" id="129194at2759"/>
<protein>
    <submittedName>
        <fullName evidence="1">Uncharacterized protein</fullName>
    </submittedName>
</protein>
<dbReference type="AlphaFoldDB" id="A0A8K1CDH6"/>
<keyword evidence="2" id="KW-1185">Reference proteome</keyword>
<accession>A0A8K1CDH6</accession>
<name>A0A8K1CDH6_PYTOL</name>
<reference evidence="1" key="1">
    <citation type="submission" date="2019-03" db="EMBL/GenBank/DDBJ databases">
        <title>Long read genome sequence of the mycoparasitic Pythium oligandrum ATCC 38472 isolated from sugarbeet rhizosphere.</title>
        <authorList>
            <person name="Gaulin E."/>
        </authorList>
    </citation>
    <scope>NUCLEOTIDE SEQUENCE</scope>
    <source>
        <strain evidence="1">ATCC 38472_TT</strain>
    </source>
</reference>
<comment type="caution">
    <text evidence="1">The sequence shown here is derived from an EMBL/GenBank/DDBJ whole genome shotgun (WGS) entry which is preliminary data.</text>
</comment>
<organism evidence="1 2">
    <name type="scientific">Pythium oligandrum</name>
    <name type="common">Mycoparasitic fungus</name>
    <dbReference type="NCBI Taxonomy" id="41045"/>
    <lineage>
        <taxon>Eukaryota</taxon>
        <taxon>Sar</taxon>
        <taxon>Stramenopiles</taxon>
        <taxon>Oomycota</taxon>
        <taxon>Peronosporomycetes</taxon>
        <taxon>Pythiales</taxon>
        <taxon>Pythiaceae</taxon>
        <taxon>Pythium</taxon>
    </lineage>
</organism>
<dbReference type="EMBL" id="SPLM01000077">
    <property type="protein sequence ID" value="TMW61267.1"/>
    <property type="molecule type" value="Genomic_DNA"/>
</dbReference>
<evidence type="ECO:0000313" key="1">
    <source>
        <dbReference type="EMBL" id="TMW61267.1"/>
    </source>
</evidence>
<evidence type="ECO:0000313" key="2">
    <source>
        <dbReference type="Proteomes" id="UP000794436"/>
    </source>
</evidence>